<accession>A0ABM8HPQ6</accession>
<dbReference type="Proteomes" id="UP001319827">
    <property type="component" value="Chromosome"/>
</dbReference>
<dbReference type="EMBL" id="AP024355">
    <property type="protein sequence ID" value="BCR03691.1"/>
    <property type="molecule type" value="Genomic_DNA"/>
</dbReference>
<organism evidence="2 3">
    <name type="scientific">Desulfuromonas versatilis</name>
    <dbReference type="NCBI Taxonomy" id="2802975"/>
    <lineage>
        <taxon>Bacteria</taxon>
        <taxon>Pseudomonadati</taxon>
        <taxon>Thermodesulfobacteriota</taxon>
        <taxon>Desulfuromonadia</taxon>
        <taxon>Desulfuromonadales</taxon>
        <taxon>Desulfuromonadaceae</taxon>
        <taxon>Desulfuromonas</taxon>
    </lineage>
</organism>
<proteinExistence type="predicted"/>
<protein>
    <recommendedName>
        <fullName evidence="4">DUF2946 domain-containing protein</fullName>
    </recommendedName>
</protein>
<evidence type="ECO:0000313" key="3">
    <source>
        <dbReference type="Proteomes" id="UP001319827"/>
    </source>
</evidence>
<reference evidence="2 3" key="1">
    <citation type="journal article" date="2016" name="C (Basel)">
        <title>Selective Growth of and Electricity Production by Marine Exoelectrogenic Bacteria in Self-Aggregated Hydrogel of Microbially Reduced Graphene Oxide.</title>
        <authorList>
            <person name="Yoshida N."/>
            <person name="Goto Y."/>
            <person name="Miyata Y."/>
        </authorList>
    </citation>
    <scope>NUCLEOTIDE SEQUENCE [LARGE SCALE GENOMIC DNA]</scope>
    <source>
        <strain evidence="2 3">NIT-T3</strain>
    </source>
</reference>
<gene>
    <name evidence="2" type="ORF">DESUT3_07600</name>
</gene>
<feature type="signal peptide" evidence="1">
    <location>
        <begin position="1"/>
        <end position="28"/>
    </location>
</feature>
<keyword evidence="1" id="KW-0732">Signal</keyword>
<keyword evidence="3" id="KW-1185">Reference proteome</keyword>
<dbReference type="RefSeq" id="WP_221251152.1">
    <property type="nucleotide sequence ID" value="NZ_AP024355.1"/>
</dbReference>
<reference evidence="2 3" key="2">
    <citation type="journal article" date="2021" name="Int. J. Syst. Evol. Microbiol.">
        <title>Isolation and Polyphasic Characterization of Desulfuromonas versatilis sp. Nov., an Electrogenic Bacteria Capable of Versatile Metabolism Isolated from a Graphene Oxide-Reducing Enrichment Culture.</title>
        <authorList>
            <person name="Xie L."/>
            <person name="Yoshida N."/>
            <person name="Ishii S."/>
            <person name="Meng L."/>
        </authorList>
    </citation>
    <scope>NUCLEOTIDE SEQUENCE [LARGE SCALE GENOMIC DNA]</scope>
    <source>
        <strain evidence="2 3">NIT-T3</strain>
    </source>
</reference>
<sequence>MSKPFSGKILALLCILAYLASGYGYVHAAVWCFGVDGHTRYKVPAAGGCGPVTQAEKQADPAAPALAKPACCGPCLDIPTSFTARALSGKRLEAKLAPAAVSVASLLPARSPAAAALALPSRLPQPPPAANAPLTHLKTVVLLN</sequence>
<evidence type="ECO:0000313" key="2">
    <source>
        <dbReference type="EMBL" id="BCR03691.1"/>
    </source>
</evidence>
<evidence type="ECO:0000256" key="1">
    <source>
        <dbReference type="SAM" id="SignalP"/>
    </source>
</evidence>
<evidence type="ECO:0008006" key="4">
    <source>
        <dbReference type="Google" id="ProtNLM"/>
    </source>
</evidence>
<feature type="chain" id="PRO_5046575097" description="DUF2946 domain-containing protein" evidence="1">
    <location>
        <begin position="29"/>
        <end position="144"/>
    </location>
</feature>
<name>A0ABM8HPQ6_9BACT</name>